<protein>
    <submittedName>
        <fullName evidence="1">ULP_PROTEASE domain-containing protein</fullName>
    </submittedName>
</protein>
<sequence>LLTSYFIRTNEAPRNPVVIMKHHWVCATFEAQRYSGLMKKINAENIFFRNPVVIMKHHWVCAIFEAQRYNGLMKKINAENTFFK</sequence>
<accession>A0A183EX92</accession>
<reference evidence="1" key="1">
    <citation type="submission" date="2016-06" db="UniProtKB">
        <authorList>
            <consortium name="WormBaseParasite"/>
        </authorList>
    </citation>
    <scope>IDENTIFICATION</scope>
</reference>
<evidence type="ECO:0000313" key="1">
    <source>
        <dbReference type="WBParaSite" id="GPUH_0002561301-mRNA-1"/>
    </source>
</evidence>
<proteinExistence type="predicted"/>
<dbReference type="WBParaSite" id="GPUH_0002561301-mRNA-1">
    <property type="protein sequence ID" value="GPUH_0002561301-mRNA-1"/>
    <property type="gene ID" value="GPUH_0002561301"/>
</dbReference>
<dbReference type="AlphaFoldDB" id="A0A183EX92"/>
<organism evidence="1">
    <name type="scientific">Gongylonema pulchrum</name>
    <dbReference type="NCBI Taxonomy" id="637853"/>
    <lineage>
        <taxon>Eukaryota</taxon>
        <taxon>Metazoa</taxon>
        <taxon>Ecdysozoa</taxon>
        <taxon>Nematoda</taxon>
        <taxon>Chromadorea</taxon>
        <taxon>Rhabditida</taxon>
        <taxon>Spirurina</taxon>
        <taxon>Spiruromorpha</taxon>
        <taxon>Spiruroidea</taxon>
        <taxon>Gongylonematidae</taxon>
        <taxon>Gongylonema</taxon>
    </lineage>
</organism>
<name>A0A183EX92_9BILA</name>